<gene>
    <name evidence="1" type="ORF">ABWK59_30360</name>
</gene>
<dbReference type="RefSeq" id="WP_354643847.1">
    <property type="nucleotide sequence ID" value="NZ_CP159872.1"/>
</dbReference>
<sequence>MSAPLNLTAEQLRRFAAALDQLGEITKTHAVTLTPYSRLEVGIDDNVLMVAWDNDAQAYVVSDRNGD</sequence>
<dbReference type="KEGG" id="kcm:ABWK59_30360"/>
<organism evidence="1">
    <name type="scientific">Kitasatospora camelliae</name>
    <dbReference type="NCBI Taxonomy" id="3156397"/>
    <lineage>
        <taxon>Bacteria</taxon>
        <taxon>Bacillati</taxon>
        <taxon>Actinomycetota</taxon>
        <taxon>Actinomycetes</taxon>
        <taxon>Kitasatosporales</taxon>
        <taxon>Streptomycetaceae</taxon>
        <taxon>Kitasatospora</taxon>
    </lineage>
</organism>
<reference evidence="1" key="1">
    <citation type="submission" date="2024-06" db="EMBL/GenBank/DDBJ databases">
        <title>The genome sequences of Kitasatospora sp. strain HUAS MG31.</title>
        <authorList>
            <person name="Mo P."/>
        </authorList>
    </citation>
    <scope>NUCLEOTIDE SEQUENCE</scope>
    <source>
        <strain evidence="1">HUAS MG31</strain>
    </source>
</reference>
<protein>
    <submittedName>
        <fullName evidence="1">Uncharacterized protein</fullName>
    </submittedName>
</protein>
<dbReference type="AlphaFoldDB" id="A0AAU8K623"/>
<proteinExistence type="predicted"/>
<dbReference type="EMBL" id="CP159872">
    <property type="protein sequence ID" value="XCM82912.1"/>
    <property type="molecule type" value="Genomic_DNA"/>
</dbReference>
<accession>A0AAU8K623</accession>
<evidence type="ECO:0000313" key="1">
    <source>
        <dbReference type="EMBL" id="XCM82912.1"/>
    </source>
</evidence>
<name>A0AAU8K623_9ACTN</name>